<keyword evidence="6" id="KW-1185">Reference proteome</keyword>
<sequence length="279" mass="32449">MEQVKKRYSFSTSESFLPLFIESIGFNPTEFDIKRPNGYPYFHWLQTVEGEGRFSYNDEEILLSKGKGILLFPNTPHEYHPNGSEWSTIYVTFGGASTESILKSLQINRTAAYMETEKVSFQQIVLEMLQTIEQEASFSQFENSRDLYHLLIMIKKFGQMNNQPSLSQSYEKIKSVVKWLEEQLSEDIRLPDMAQYAKMSSQYLNLLFRESFGMSPYSFLIQLRIRESKKLLVSDSGLSLKEITEKVGFKDVSHFVATFRRKEGITPKKYRNLHKTATT</sequence>
<dbReference type="InterPro" id="IPR037923">
    <property type="entry name" value="HTH-like"/>
</dbReference>
<comment type="caution">
    <text evidence="5">The sequence shown here is derived from an EMBL/GenBank/DDBJ whole genome shotgun (WGS) entry which is preliminary data.</text>
</comment>
<name>A0A161Q662_9BACI</name>
<evidence type="ECO:0000313" key="6">
    <source>
        <dbReference type="Proteomes" id="UP000075806"/>
    </source>
</evidence>
<dbReference type="InterPro" id="IPR018062">
    <property type="entry name" value="HTH_AraC-typ_CS"/>
</dbReference>
<evidence type="ECO:0000256" key="2">
    <source>
        <dbReference type="ARBA" id="ARBA00023125"/>
    </source>
</evidence>
<dbReference type="OrthoDB" id="185320at2"/>
<dbReference type="PANTHER" id="PTHR43280">
    <property type="entry name" value="ARAC-FAMILY TRANSCRIPTIONAL REGULATOR"/>
    <property type="match status" value="1"/>
</dbReference>
<evidence type="ECO:0000256" key="3">
    <source>
        <dbReference type="ARBA" id="ARBA00023163"/>
    </source>
</evidence>
<dbReference type="InterPro" id="IPR009057">
    <property type="entry name" value="Homeodomain-like_sf"/>
</dbReference>
<dbReference type="Gene3D" id="2.60.120.280">
    <property type="entry name" value="Regulatory protein AraC"/>
    <property type="match status" value="1"/>
</dbReference>
<dbReference type="PROSITE" id="PS00041">
    <property type="entry name" value="HTH_ARAC_FAMILY_1"/>
    <property type="match status" value="1"/>
</dbReference>
<dbReference type="SUPFAM" id="SSF46689">
    <property type="entry name" value="Homeodomain-like"/>
    <property type="match status" value="2"/>
</dbReference>
<dbReference type="SMART" id="SM00342">
    <property type="entry name" value="HTH_ARAC"/>
    <property type="match status" value="1"/>
</dbReference>
<dbReference type="GO" id="GO:0003700">
    <property type="term" value="F:DNA-binding transcription factor activity"/>
    <property type="evidence" value="ECO:0007669"/>
    <property type="project" value="InterPro"/>
</dbReference>
<gene>
    <name evidence="5" type="ORF">AZF04_03120</name>
</gene>
<dbReference type="Pfam" id="PF02311">
    <property type="entry name" value="AraC_binding"/>
    <property type="match status" value="1"/>
</dbReference>
<keyword evidence="2" id="KW-0238">DNA-binding</keyword>
<keyword evidence="1" id="KW-0805">Transcription regulation</keyword>
<accession>A0A161Q662</accession>
<dbReference type="PROSITE" id="PS01124">
    <property type="entry name" value="HTH_ARAC_FAMILY_2"/>
    <property type="match status" value="2"/>
</dbReference>
<dbReference type="GO" id="GO:0043565">
    <property type="term" value="F:sequence-specific DNA binding"/>
    <property type="evidence" value="ECO:0007669"/>
    <property type="project" value="InterPro"/>
</dbReference>
<keyword evidence="3" id="KW-0804">Transcription</keyword>
<evidence type="ECO:0000256" key="1">
    <source>
        <dbReference type="ARBA" id="ARBA00023015"/>
    </source>
</evidence>
<proteinExistence type="predicted"/>
<feature type="domain" description="HTH araC/xylS-type" evidence="4">
    <location>
        <begin position="1"/>
        <end position="34"/>
    </location>
</feature>
<dbReference type="Pfam" id="PF12833">
    <property type="entry name" value="HTH_18"/>
    <property type="match status" value="1"/>
</dbReference>
<dbReference type="Proteomes" id="UP000075806">
    <property type="component" value="Unassembled WGS sequence"/>
</dbReference>
<dbReference type="SUPFAM" id="SSF51215">
    <property type="entry name" value="Regulatory protein AraC"/>
    <property type="match status" value="1"/>
</dbReference>
<organism evidence="5 6">
    <name type="scientific">Alkalihalobacillus trypoxylicola</name>
    <dbReference type="NCBI Taxonomy" id="519424"/>
    <lineage>
        <taxon>Bacteria</taxon>
        <taxon>Bacillati</taxon>
        <taxon>Bacillota</taxon>
        <taxon>Bacilli</taxon>
        <taxon>Bacillales</taxon>
        <taxon>Bacillaceae</taxon>
        <taxon>Alkalihalobacillus</taxon>
    </lineage>
</organism>
<dbReference type="InterPro" id="IPR003313">
    <property type="entry name" value="AraC-bd"/>
</dbReference>
<feature type="domain" description="HTH araC/xylS-type" evidence="4">
    <location>
        <begin position="174"/>
        <end position="273"/>
    </location>
</feature>
<dbReference type="AlphaFoldDB" id="A0A161Q662"/>
<dbReference type="Gene3D" id="1.10.10.60">
    <property type="entry name" value="Homeodomain-like"/>
    <property type="match status" value="1"/>
</dbReference>
<evidence type="ECO:0000259" key="4">
    <source>
        <dbReference type="PROSITE" id="PS01124"/>
    </source>
</evidence>
<protein>
    <submittedName>
        <fullName evidence="5">Transcriptional regulator</fullName>
    </submittedName>
</protein>
<dbReference type="PANTHER" id="PTHR43280:SF2">
    <property type="entry name" value="HTH-TYPE TRANSCRIPTIONAL REGULATOR EXSA"/>
    <property type="match status" value="1"/>
</dbReference>
<dbReference type="EMBL" id="LTAO01000012">
    <property type="protein sequence ID" value="KYG31788.1"/>
    <property type="molecule type" value="Genomic_DNA"/>
</dbReference>
<evidence type="ECO:0000313" key="5">
    <source>
        <dbReference type="EMBL" id="KYG31788.1"/>
    </source>
</evidence>
<dbReference type="PRINTS" id="PR00032">
    <property type="entry name" value="HTHARAC"/>
</dbReference>
<dbReference type="RefSeq" id="WP_045485430.1">
    <property type="nucleotide sequence ID" value="NZ_LTAO01000012.1"/>
</dbReference>
<reference evidence="5" key="1">
    <citation type="submission" date="2016-02" db="EMBL/GenBank/DDBJ databases">
        <title>Genome sequence of Bacillus trypoxylicola KCTC 13244(T).</title>
        <authorList>
            <person name="Jeong H."/>
            <person name="Park S.-H."/>
            <person name="Choi S.-K."/>
        </authorList>
    </citation>
    <scope>NUCLEOTIDE SEQUENCE [LARGE SCALE GENOMIC DNA]</scope>
    <source>
        <strain evidence="5">KCTC 13244</strain>
    </source>
</reference>
<dbReference type="InterPro" id="IPR020449">
    <property type="entry name" value="Tscrpt_reg_AraC-type_HTH"/>
</dbReference>
<dbReference type="STRING" id="519424.AZF04_03120"/>
<dbReference type="InterPro" id="IPR018060">
    <property type="entry name" value="HTH_AraC"/>
</dbReference>